<keyword evidence="2" id="KW-0560">Oxidoreductase</keyword>
<accession>A0A7J5E1Q0</accession>
<dbReference type="Pfam" id="PF13561">
    <property type="entry name" value="adh_short_C2"/>
    <property type="match status" value="1"/>
</dbReference>
<evidence type="ECO:0000256" key="6">
    <source>
        <dbReference type="SAM" id="MobiDB-lite"/>
    </source>
</evidence>
<dbReference type="RefSeq" id="WP_151579571.1">
    <property type="nucleotide sequence ID" value="NZ_CP182503.1"/>
</dbReference>
<dbReference type="GO" id="GO:0016491">
    <property type="term" value="F:oxidoreductase activity"/>
    <property type="evidence" value="ECO:0007669"/>
    <property type="project" value="UniProtKB-KW"/>
</dbReference>
<evidence type="ECO:0000256" key="1">
    <source>
        <dbReference type="ARBA" id="ARBA00006484"/>
    </source>
</evidence>
<evidence type="ECO:0000313" key="8">
    <source>
        <dbReference type="Proteomes" id="UP000449906"/>
    </source>
</evidence>
<evidence type="ECO:0000256" key="4">
    <source>
        <dbReference type="ARBA" id="ARBA00023098"/>
    </source>
</evidence>
<comment type="caution">
    <text evidence="7">The sequence shown here is derived from an EMBL/GenBank/DDBJ whole genome shotgun (WGS) entry which is preliminary data.</text>
</comment>
<dbReference type="PRINTS" id="PR00081">
    <property type="entry name" value="GDHRDH"/>
</dbReference>
<dbReference type="FunFam" id="3.40.50.720:FF:000084">
    <property type="entry name" value="Short-chain dehydrogenase reductase"/>
    <property type="match status" value="1"/>
</dbReference>
<dbReference type="PRINTS" id="PR00080">
    <property type="entry name" value="SDRFAMILY"/>
</dbReference>
<evidence type="ECO:0000256" key="2">
    <source>
        <dbReference type="ARBA" id="ARBA00023002"/>
    </source>
</evidence>
<evidence type="ECO:0000256" key="5">
    <source>
        <dbReference type="ARBA" id="ARBA00023221"/>
    </source>
</evidence>
<keyword evidence="4" id="KW-0443">Lipid metabolism</keyword>
<evidence type="ECO:0000313" key="7">
    <source>
        <dbReference type="EMBL" id="KAB2812165.1"/>
    </source>
</evidence>
<comment type="similarity">
    <text evidence="1">Belongs to the short-chain dehydrogenases/reductases (SDR) family.</text>
</comment>
<reference evidence="7 8" key="1">
    <citation type="submission" date="2019-09" db="EMBL/GenBank/DDBJ databases">
        <title>Pimelobacter sp. isolated from Paulinella.</title>
        <authorList>
            <person name="Jeong S.E."/>
        </authorList>
    </citation>
    <scope>NUCLEOTIDE SEQUENCE [LARGE SCALE GENOMIC DNA]</scope>
    <source>
        <strain evidence="7 8">Pch-N</strain>
    </source>
</reference>
<name>A0A7J5E1Q0_NOCSI</name>
<protein>
    <submittedName>
        <fullName evidence="7">SDR family oxidoreductase</fullName>
    </submittedName>
</protein>
<dbReference type="Gene3D" id="3.40.50.720">
    <property type="entry name" value="NAD(P)-binding Rossmann-like Domain"/>
    <property type="match status" value="1"/>
</dbReference>
<feature type="compositionally biased region" description="Basic and acidic residues" evidence="6">
    <location>
        <begin position="264"/>
        <end position="283"/>
    </location>
</feature>
<evidence type="ECO:0000256" key="3">
    <source>
        <dbReference type="ARBA" id="ARBA00023027"/>
    </source>
</evidence>
<sequence>MTGPAGRLAGKVAVVTGGASGIGAGTVRAFHAEGARVVVADVQAEAGAALVAELGERTLFHRTDVRDETSVRDLVDTAVAHFGRLDIMFNNAGIIGAVGPIDRTRMDDADLTVAVNLRGVLLGMKHAARVMKPQGSGVIISTSSPAGVMGGVGAHVYSAVKAGVIGLSNSVAAELRPYGVRANVVIPGAVVSAMTADLVAGGAADLDGAAAALDRSRYMGRPLQPADVAAGVVYLASDDAALVTGVVLPIDAGMTGAGGPSPMADDKYADQAGRREAGRRVGDPDPQEV</sequence>
<gene>
    <name evidence="7" type="ORF">F9L07_10170</name>
</gene>
<organism evidence="7 8">
    <name type="scientific">Nocardioides simplex</name>
    <name type="common">Arthrobacter simplex</name>
    <dbReference type="NCBI Taxonomy" id="2045"/>
    <lineage>
        <taxon>Bacteria</taxon>
        <taxon>Bacillati</taxon>
        <taxon>Actinomycetota</taxon>
        <taxon>Actinomycetes</taxon>
        <taxon>Propionibacteriales</taxon>
        <taxon>Nocardioidaceae</taxon>
        <taxon>Pimelobacter</taxon>
    </lineage>
</organism>
<dbReference type="PANTHER" id="PTHR43180">
    <property type="entry name" value="3-OXOACYL-(ACYL-CARRIER-PROTEIN) REDUCTASE (AFU_ORTHOLOGUE AFUA_6G11210)"/>
    <property type="match status" value="1"/>
</dbReference>
<dbReference type="AlphaFoldDB" id="A0A7J5E1Q0"/>
<dbReference type="PANTHER" id="PTHR43180:SF28">
    <property type="entry name" value="NAD(P)-BINDING ROSSMANN-FOLD SUPERFAMILY PROTEIN"/>
    <property type="match status" value="1"/>
</dbReference>
<keyword evidence="3" id="KW-0520">NAD</keyword>
<dbReference type="InterPro" id="IPR002347">
    <property type="entry name" value="SDR_fam"/>
</dbReference>
<dbReference type="InterPro" id="IPR036291">
    <property type="entry name" value="NAD(P)-bd_dom_sf"/>
</dbReference>
<dbReference type="SUPFAM" id="SSF51735">
    <property type="entry name" value="NAD(P)-binding Rossmann-fold domains"/>
    <property type="match status" value="1"/>
</dbReference>
<keyword evidence="5" id="KW-0753">Steroid metabolism</keyword>
<proteinExistence type="inferred from homology"/>
<feature type="region of interest" description="Disordered" evidence="6">
    <location>
        <begin position="257"/>
        <end position="289"/>
    </location>
</feature>
<dbReference type="EMBL" id="WBVM01000001">
    <property type="protein sequence ID" value="KAB2812165.1"/>
    <property type="molecule type" value="Genomic_DNA"/>
</dbReference>
<dbReference type="Proteomes" id="UP000449906">
    <property type="component" value="Unassembled WGS sequence"/>
</dbReference>
<dbReference type="GO" id="GO:0008202">
    <property type="term" value="P:steroid metabolic process"/>
    <property type="evidence" value="ECO:0007669"/>
    <property type="project" value="UniProtKB-KW"/>
</dbReference>